<protein>
    <recommendedName>
        <fullName evidence="4">DUF1435 domain-containing protein</fullName>
    </recommendedName>
</protein>
<dbReference type="STRING" id="1691903.A9B99_09635"/>
<organism evidence="2 3">
    <name type="scientific">Mangrovibacter phragmitis</name>
    <dbReference type="NCBI Taxonomy" id="1691903"/>
    <lineage>
        <taxon>Bacteria</taxon>
        <taxon>Pseudomonadati</taxon>
        <taxon>Pseudomonadota</taxon>
        <taxon>Gammaproteobacteria</taxon>
        <taxon>Enterobacterales</taxon>
        <taxon>Enterobacteriaceae</taxon>
        <taxon>Mangrovibacter</taxon>
    </lineage>
</organism>
<evidence type="ECO:0000313" key="2">
    <source>
        <dbReference type="EMBL" id="OAT76557.1"/>
    </source>
</evidence>
<dbReference type="EMBL" id="LYRP01000022">
    <property type="protein sequence ID" value="OAT76557.1"/>
    <property type="molecule type" value="Genomic_DNA"/>
</dbReference>
<feature type="transmembrane region" description="Helical" evidence="1">
    <location>
        <begin position="31"/>
        <end position="48"/>
    </location>
</feature>
<evidence type="ECO:0008006" key="4">
    <source>
        <dbReference type="Google" id="ProtNLM"/>
    </source>
</evidence>
<dbReference type="Proteomes" id="UP000078225">
    <property type="component" value="Unassembled WGS sequence"/>
</dbReference>
<dbReference type="Pfam" id="PF07256">
    <property type="entry name" value="DUF1435"/>
    <property type="match status" value="1"/>
</dbReference>
<dbReference type="OrthoDB" id="6540321at2"/>
<sequence>MMCKYLEGGWGVILGSGVILGLAFIDLPFSLWRVLTAVALLITAAMLWHPRLRHFILLSSAMALGSGAVLLLKAMLAWPVFP</sequence>
<comment type="caution">
    <text evidence="2">The sequence shown here is derived from an EMBL/GenBank/DDBJ whole genome shotgun (WGS) entry which is preliminary data.</text>
</comment>
<evidence type="ECO:0000313" key="3">
    <source>
        <dbReference type="Proteomes" id="UP000078225"/>
    </source>
</evidence>
<feature type="transmembrane region" description="Helical" evidence="1">
    <location>
        <begin position="7"/>
        <end position="25"/>
    </location>
</feature>
<feature type="transmembrane region" description="Helical" evidence="1">
    <location>
        <begin position="55"/>
        <end position="81"/>
    </location>
</feature>
<keyword evidence="1" id="KW-0472">Membrane</keyword>
<gene>
    <name evidence="2" type="ORF">A9B99_09635</name>
</gene>
<keyword evidence="1" id="KW-1133">Transmembrane helix</keyword>
<keyword evidence="3" id="KW-1185">Reference proteome</keyword>
<keyword evidence="1" id="KW-0812">Transmembrane</keyword>
<name>A0A1B7L2K1_9ENTR</name>
<reference evidence="3" key="1">
    <citation type="submission" date="2016-05" db="EMBL/GenBank/DDBJ databases">
        <authorList>
            <person name="Behera P."/>
            <person name="Vaishampayan P."/>
            <person name="Singh N."/>
            <person name="Raina V."/>
            <person name="Suar M."/>
            <person name="Pattnaik A."/>
            <person name="Rastogi G."/>
        </authorList>
    </citation>
    <scope>NUCLEOTIDE SEQUENCE [LARGE SCALE GENOMIC DNA]</scope>
    <source>
        <strain evidence="3">MP23</strain>
    </source>
</reference>
<dbReference type="AlphaFoldDB" id="A0A1B7L2K1"/>
<evidence type="ECO:0000256" key="1">
    <source>
        <dbReference type="SAM" id="Phobius"/>
    </source>
</evidence>
<accession>A0A1B7L2K1</accession>
<proteinExistence type="predicted"/>
<dbReference type="InterPro" id="IPR009885">
    <property type="entry name" value="DUF1435"/>
</dbReference>